<dbReference type="EMBL" id="JBICRM010000026">
    <property type="protein sequence ID" value="MFG1708223.1"/>
    <property type="molecule type" value="Genomic_DNA"/>
</dbReference>
<organism evidence="2 3">
    <name type="scientific">Nonomuraea marmarensis</name>
    <dbReference type="NCBI Taxonomy" id="3351344"/>
    <lineage>
        <taxon>Bacteria</taxon>
        <taxon>Bacillati</taxon>
        <taxon>Actinomycetota</taxon>
        <taxon>Actinomycetes</taxon>
        <taxon>Streptosporangiales</taxon>
        <taxon>Streptosporangiaceae</taxon>
        <taxon>Nonomuraea</taxon>
    </lineage>
</organism>
<sequence length="56" mass="6007">MSSPDENAPKTDTKPPLDPARKPAKPGRRPDPPKTAGRKALEQALSESGKDLKDLT</sequence>
<feature type="region of interest" description="Disordered" evidence="1">
    <location>
        <begin position="1"/>
        <end position="56"/>
    </location>
</feature>
<accession>A0ABW7AMG5</accession>
<comment type="caution">
    <text evidence="2">The sequence shown here is derived from an EMBL/GenBank/DDBJ whole genome shotgun (WGS) entry which is preliminary data.</text>
</comment>
<evidence type="ECO:0000256" key="1">
    <source>
        <dbReference type="SAM" id="MobiDB-lite"/>
    </source>
</evidence>
<gene>
    <name evidence="2" type="ORF">ACFLIM_33950</name>
</gene>
<reference evidence="2 3" key="1">
    <citation type="submission" date="2024-10" db="EMBL/GenBank/DDBJ databases">
        <authorList>
            <person name="Topkara A.R."/>
            <person name="Saygin H."/>
        </authorList>
    </citation>
    <scope>NUCLEOTIDE SEQUENCE [LARGE SCALE GENOMIC DNA]</scope>
    <source>
        <strain evidence="2 3">M3C6</strain>
    </source>
</reference>
<proteinExistence type="predicted"/>
<evidence type="ECO:0000313" key="3">
    <source>
        <dbReference type="Proteomes" id="UP001603978"/>
    </source>
</evidence>
<feature type="compositionally biased region" description="Basic and acidic residues" evidence="1">
    <location>
        <begin position="7"/>
        <end position="21"/>
    </location>
</feature>
<keyword evidence="3" id="KW-1185">Reference proteome</keyword>
<dbReference type="Proteomes" id="UP001603978">
    <property type="component" value="Unassembled WGS sequence"/>
</dbReference>
<dbReference type="RefSeq" id="WP_393172460.1">
    <property type="nucleotide sequence ID" value="NZ_JBICRM010000026.1"/>
</dbReference>
<protein>
    <submittedName>
        <fullName evidence="2">Uncharacterized protein</fullName>
    </submittedName>
</protein>
<name>A0ABW7AMG5_9ACTN</name>
<evidence type="ECO:0000313" key="2">
    <source>
        <dbReference type="EMBL" id="MFG1708223.1"/>
    </source>
</evidence>